<feature type="transmembrane region" description="Helical" evidence="6">
    <location>
        <begin position="20"/>
        <end position="46"/>
    </location>
</feature>
<evidence type="ECO:0000313" key="7">
    <source>
        <dbReference type="EMBL" id="MWC00363.1"/>
    </source>
</evidence>
<organism evidence="7 8">
    <name type="scientific">Agromyces seonyuensis</name>
    <dbReference type="NCBI Taxonomy" id="2662446"/>
    <lineage>
        <taxon>Bacteria</taxon>
        <taxon>Bacillati</taxon>
        <taxon>Actinomycetota</taxon>
        <taxon>Actinomycetes</taxon>
        <taxon>Micrococcales</taxon>
        <taxon>Microbacteriaceae</taxon>
        <taxon>Agromyces</taxon>
    </lineage>
</organism>
<keyword evidence="8" id="KW-1185">Reference proteome</keyword>
<evidence type="ECO:0000256" key="6">
    <source>
        <dbReference type="RuleBase" id="RU363041"/>
    </source>
</evidence>
<evidence type="ECO:0000256" key="1">
    <source>
        <dbReference type="ARBA" id="ARBA00004141"/>
    </source>
</evidence>
<dbReference type="Pfam" id="PF01925">
    <property type="entry name" value="TauE"/>
    <property type="match status" value="2"/>
</dbReference>
<evidence type="ECO:0000256" key="3">
    <source>
        <dbReference type="ARBA" id="ARBA00022692"/>
    </source>
</evidence>
<comment type="similarity">
    <text evidence="2 6">Belongs to the 4-toluene sulfonate uptake permease (TSUP) (TC 2.A.102) family.</text>
</comment>
<dbReference type="PANTHER" id="PTHR43701:SF2">
    <property type="entry name" value="MEMBRANE TRANSPORTER PROTEIN YJNA-RELATED"/>
    <property type="match status" value="1"/>
</dbReference>
<dbReference type="InterPro" id="IPR051598">
    <property type="entry name" value="TSUP/Inactive_protease-like"/>
</dbReference>
<evidence type="ECO:0000256" key="5">
    <source>
        <dbReference type="ARBA" id="ARBA00023136"/>
    </source>
</evidence>
<name>A0A6I4P3Q2_9MICO</name>
<dbReference type="RefSeq" id="WP_160426997.1">
    <property type="nucleotide sequence ID" value="NZ_WSTA01000130.1"/>
</dbReference>
<feature type="transmembrane region" description="Helical" evidence="6">
    <location>
        <begin position="111"/>
        <end position="129"/>
    </location>
</feature>
<proteinExistence type="inferred from homology"/>
<feature type="transmembrane region" description="Helical" evidence="6">
    <location>
        <begin position="215"/>
        <end position="237"/>
    </location>
</feature>
<dbReference type="InterPro" id="IPR002781">
    <property type="entry name" value="TM_pro_TauE-like"/>
</dbReference>
<keyword evidence="4 6" id="KW-1133">Transmembrane helix</keyword>
<gene>
    <name evidence="7" type="ORF">GB864_17620</name>
</gene>
<evidence type="ECO:0000256" key="4">
    <source>
        <dbReference type="ARBA" id="ARBA00022989"/>
    </source>
</evidence>
<keyword evidence="5 6" id="KW-0472">Membrane</keyword>
<dbReference type="PANTHER" id="PTHR43701">
    <property type="entry name" value="MEMBRANE TRANSPORTER PROTEIN MJ0441-RELATED"/>
    <property type="match status" value="1"/>
</dbReference>
<accession>A0A6I4P3Q2</accession>
<evidence type="ECO:0000313" key="8">
    <source>
        <dbReference type="Proteomes" id="UP000438182"/>
    </source>
</evidence>
<keyword evidence="3 6" id="KW-0812">Transmembrane</keyword>
<sequence length="269" mass="28128">MTDSSAPAAPTPASVWIKYAIVGVVGGLLSGAFGVGGGIIMVPLMVMLLGMDQRRASATSLAAIVPTSIVGAAQYAVRGEVDWRTALFAAIGGIIGAWLGSILLRRIPLKILRWLFIALIVVVAVRTALEEPSRSAEHVEFEWWTPLVMILFGIGIGVLSGLFGIGGGIIAVPGLINLFGVGDLLAKGTSLVIMFPTSVSGTISNWRAKLVDLRAGLVIGLVATAASFGGVAFAHWIPAWLSGWLFAALLLFAAWQMAVKAIKAQRQGK</sequence>
<comment type="subcellular location">
    <subcellularLocation>
        <location evidence="6">Cell membrane</location>
        <topology evidence="6">Multi-pass membrane protein</topology>
    </subcellularLocation>
    <subcellularLocation>
        <location evidence="1">Membrane</location>
        <topology evidence="1">Multi-pass membrane protein</topology>
    </subcellularLocation>
</comment>
<dbReference type="GO" id="GO:0005886">
    <property type="term" value="C:plasma membrane"/>
    <property type="evidence" value="ECO:0007669"/>
    <property type="project" value="UniProtKB-SubCell"/>
</dbReference>
<evidence type="ECO:0000256" key="2">
    <source>
        <dbReference type="ARBA" id="ARBA00009142"/>
    </source>
</evidence>
<dbReference type="Proteomes" id="UP000438182">
    <property type="component" value="Unassembled WGS sequence"/>
</dbReference>
<feature type="transmembrane region" description="Helical" evidence="6">
    <location>
        <begin position="243"/>
        <end position="262"/>
    </location>
</feature>
<comment type="caution">
    <text evidence="7">The sequence shown here is derived from an EMBL/GenBank/DDBJ whole genome shotgun (WGS) entry which is preliminary data.</text>
</comment>
<feature type="transmembrane region" description="Helical" evidence="6">
    <location>
        <begin position="58"/>
        <end position="77"/>
    </location>
</feature>
<feature type="transmembrane region" description="Helical" evidence="6">
    <location>
        <begin position="83"/>
        <end position="104"/>
    </location>
</feature>
<feature type="transmembrane region" description="Helical" evidence="6">
    <location>
        <begin position="149"/>
        <end position="172"/>
    </location>
</feature>
<protein>
    <recommendedName>
        <fullName evidence="6">Probable membrane transporter protein</fullName>
    </recommendedName>
</protein>
<keyword evidence="6" id="KW-1003">Cell membrane</keyword>
<reference evidence="7 8" key="1">
    <citation type="submission" date="2019-12" db="EMBL/GenBank/DDBJ databases">
        <authorList>
            <person name="Kim Y.S."/>
        </authorList>
    </citation>
    <scope>NUCLEOTIDE SEQUENCE [LARGE SCALE GENOMIC DNA]</scope>
    <source>
        <strain evidence="7 8">MMS17-SY077</strain>
    </source>
</reference>
<dbReference type="EMBL" id="WSTA01000130">
    <property type="protein sequence ID" value="MWC00363.1"/>
    <property type="molecule type" value="Genomic_DNA"/>
</dbReference>
<dbReference type="AlphaFoldDB" id="A0A6I4P3Q2"/>